<accession>A0A1H9GW62</accession>
<dbReference type="STRING" id="867345.SAMN05421693_1561"/>
<dbReference type="EMBL" id="FOFO01000056">
    <property type="protein sequence ID" value="SEQ54321.1"/>
    <property type="molecule type" value="Genomic_DNA"/>
</dbReference>
<protein>
    <submittedName>
        <fullName evidence="2">Uncharacterized protein</fullName>
    </submittedName>
</protein>
<keyword evidence="3" id="KW-1185">Reference proteome</keyword>
<evidence type="ECO:0000313" key="2">
    <source>
        <dbReference type="EMBL" id="SEQ54321.1"/>
    </source>
</evidence>
<name>A0A1H9GW62_9GAMM</name>
<gene>
    <name evidence="2" type="ORF">SAMN05421693_1561</name>
</gene>
<dbReference type="Proteomes" id="UP000199496">
    <property type="component" value="Unassembled WGS sequence"/>
</dbReference>
<sequence>MTISSLQTKAMGALLLVMLIMMLVIGLSSMALIRDFSMRSATEHTRMAAEMIRVSLTEAMINDTIDRRASMLRRLAEVNSLNEVRVIRGEHVIRQYGEGLAMETSAAEVSPRNHAGSLVANTVRIADLMLFRVSSRMS</sequence>
<evidence type="ECO:0000313" key="3">
    <source>
        <dbReference type="Proteomes" id="UP000199496"/>
    </source>
</evidence>
<keyword evidence="1" id="KW-1133">Transmembrane helix</keyword>
<keyword evidence="1" id="KW-0812">Transmembrane</keyword>
<evidence type="ECO:0000256" key="1">
    <source>
        <dbReference type="SAM" id="Phobius"/>
    </source>
</evidence>
<dbReference type="AlphaFoldDB" id="A0A1H9GW62"/>
<keyword evidence="1" id="KW-0472">Membrane</keyword>
<feature type="transmembrane region" description="Helical" evidence="1">
    <location>
        <begin position="12"/>
        <end position="33"/>
    </location>
</feature>
<proteinExistence type="predicted"/>
<reference evidence="2 3" key="1">
    <citation type="submission" date="2016-10" db="EMBL/GenBank/DDBJ databases">
        <authorList>
            <person name="de Groot N.N."/>
        </authorList>
    </citation>
    <scope>NUCLEOTIDE SEQUENCE [LARGE SCALE GENOMIC DNA]</scope>
    <source>
        <strain evidence="2 3">B7-7</strain>
    </source>
</reference>
<organism evidence="2 3">
    <name type="scientific">Ectothiorhodospira magna</name>
    <dbReference type="NCBI Taxonomy" id="867345"/>
    <lineage>
        <taxon>Bacteria</taxon>
        <taxon>Pseudomonadati</taxon>
        <taxon>Pseudomonadota</taxon>
        <taxon>Gammaproteobacteria</taxon>
        <taxon>Chromatiales</taxon>
        <taxon>Ectothiorhodospiraceae</taxon>
        <taxon>Ectothiorhodospira</taxon>
    </lineage>
</organism>
<feature type="non-terminal residue" evidence="2">
    <location>
        <position position="138"/>
    </location>
</feature>